<dbReference type="RefSeq" id="WP_089744081.1">
    <property type="nucleotide sequence ID" value="NZ_FOGL01000026.1"/>
</dbReference>
<name>A0A1H9VRL0_9BACI</name>
<dbReference type="InterPro" id="IPR036291">
    <property type="entry name" value="NAD(P)-bd_dom_sf"/>
</dbReference>
<evidence type="ECO:0000313" key="3">
    <source>
        <dbReference type="Proteomes" id="UP000199687"/>
    </source>
</evidence>
<feature type="domain" description="Saccharopine dehydrogenase NADP binding" evidence="1">
    <location>
        <begin position="4"/>
        <end position="118"/>
    </location>
</feature>
<dbReference type="PANTHER" id="PTHR43796:SF2">
    <property type="entry name" value="CARBOXYNORSPERMIDINE SYNTHASE"/>
    <property type="match status" value="1"/>
</dbReference>
<dbReference type="Proteomes" id="UP000199687">
    <property type="component" value="Unassembled WGS sequence"/>
</dbReference>
<keyword evidence="2" id="KW-0413">Isomerase</keyword>
<sequence>MTRVMVVGAGGKLGKIICNEVLRSCTPAELIVTDYKKLRGKELIQSLPGQVEFHLLDIYNRKNVEEVIQDIDIVIVCVKQVHPHVQEICIRRQILCIDVTPFGKLVDCIYDLEHKAKARKACSIVMAGFIPGLSGMLVKKAIIPFDEIDEVNVSFLQSSNANAGITGAIDMLQLISQPVTYGTRTVRGFKEKGKVPHTQNTVRLISHPEKDYLANKLAIPAINYWTAWNDKLFNLKVAVLLTTNLLPLLKKHRALFEKQIKHDPSLKEDVSITVEVRGTISNQTIKRGYCLTAFSDYEMTAMVTVALAKIIHNKKVSGVYFPFEVAAFDEIIAEISHERVNLVELT</sequence>
<organism evidence="2 3">
    <name type="scientific">Gracilibacillus ureilyticus</name>
    <dbReference type="NCBI Taxonomy" id="531814"/>
    <lineage>
        <taxon>Bacteria</taxon>
        <taxon>Bacillati</taxon>
        <taxon>Bacillota</taxon>
        <taxon>Bacilli</taxon>
        <taxon>Bacillales</taxon>
        <taxon>Bacillaceae</taxon>
        <taxon>Gracilibacillus</taxon>
    </lineage>
</organism>
<dbReference type="GO" id="GO:0016853">
    <property type="term" value="F:isomerase activity"/>
    <property type="evidence" value="ECO:0007669"/>
    <property type="project" value="UniProtKB-KW"/>
</dbReference>
<evidence type="ECO:0000259" key="1">
    <source>
        <dbReference type="Pfam" id="PF03435"/>
    </source>
</evidence>
<dbReference type="InterPro" id="IPR005097">
    <property type="entry name" value="Sacchrp_dh_NADP-bd"/>
</dbReference>
<evidence type="ECO:0000313" key="2">
    <source>
        <dbReference type="EMBL" id="SES24198.1"/>
    </source>
</evidence>
<dbReference type="Pfam" id="PF03435">
    <property type="entry name" value="Sacchrp_dh_NADP"/>
    <property type="match status" value="1"/>
</dbReference>
<dbReference type="SUPFAM" id="SSF51735">
    <property type="entry name" value="NAD(P)-binding Rossmann-fold domains"/>
    <property type="match status" value="1"/>
</dbReference>
<protein>
    <submittedName>
        <fullName evidence="2">3-beta hydroxysteroid dehydrogenase/isomerase family protein</fullName>
    </submittedName>
</protein>
<dbReference type="OrthoDB" id="2666787at2"/>
<keyword evidence="3" id="KW-1185">Reference proteome</keyword>
<accession>A0A1H9VRL0</accession>
<gene>
    <name evidence="2" type="ORF">SAMN04487944_12640</name>
</gene>
<reference evidence="2 3" key="1">
    <citation type="submission" date="2016-10" db="EMBL/GenBank/DDBJ databases">
        <authorList>
            <person name="de Groot N.N."/>
        </authorList>
    </citation>
    <scope>NUCLEOTIDE SEQUENCE [LARGE SCALE GENOMIC DNA]</scope>
    <source>
        <strain evidence="2 3">CGMCC 1.7727</strain>
    </source>
</reference>
<dbReference type="STRING" id="531814.SAMN04487944_12640"/>
<dbReference type="Gene3D" id="3.40.50.720">
    <property type="entry name" value="NAD(P)-binding Rossmann-like Domain"/>
    <property type="match status" value="1"/>
</dbReference>
<dbReference type="PANTHER" id="PTHR43796">
    <property type="entry name" value="CARBOXYNORSPERMIDINE SYNTHASE"/>
    <property type="match status" value="1"/>
</dbReference>
<proteinExistence type="predicted"/>
<dbReference type="EMBL" id="FOGL01000026">
    <property type="protein sequence ID" value="SES24198.1"/>
    <property type="molecule type" value="Genomic_DNA"/>
</dbReference>
<dbReference type="AlphaFoldDB" id="A0A1H9VRL0"/>